<feature type="domain" description="Protein kinase" evidence="6">
    <location>
        <begin position="357"/>
        <end position="597"/>
    </location>
</feature>
<dbReference type="InterPro" id="IPR001611">
    <property type="entry name" value="Leu-rich_rpt"/>
</dbReference>
<protein>
    <recommendedName>
        <fullName evidence="6">Protein kinase domain-containing protein</fullName>
    </recommendedName>
</protein>
<evidence type="ECO:0000256" key="5">
    <source>
        <dbReference type="PROSITE-ProRule" id="PRU10141"/>
    </source>
</evidence>
<dbReference type="PROSITE" id="PS00107">
    <property type="entry name" value="PROTEIN_KINASE_ATP"/>
    <property type="match status" value="1"/>
</dbReference>
<dbReference type="Gene3D" id="1.10.510.10">
    <property type="entry name" value="Transferase(Phosphotransferase) domain 1"/>
    <property type="match status" value="1"/>
</dbReference>
<dbReference type="InterPro" id="IPR011009">
    <property type="entry name" value="Kinase-like_dom_sf"/>
</dbReference>
<evidence type="ECO:0000313" key="8">
    <source>
        <dbReference type="Proteomes" id="UP000815325"/>
    </source>
</evidence>
<dbReference type="InterPro" id="IPR055414">
    <property type="entry name" value="LRR_R13L4/SHOC2-like"/>
</dbReference>
<comment type="similarity">
    <text evidence="4">Belongs to the SHOC2 family.</text>
</comment>
<evidence type="ECO:0000256" key="4">
    <source>
        <dbReference type="ARBA" id="ARBA00023786"/>
    </source>
</evidence>
<evidence type="ECO:0000313" key="7">
    <source>
        <dbReference type="EMBL" id="KAF5829159.1"/>
    </source>
</evidence>
<dbReference type="SUPFAM" id="SSF56112">
    <property type="entry name" value="Protein kinase-like (PK-like)"/>
    <property type="match status" value="1"/>
</dbReference>
<gene>
    <name evidence="7" type="ORF">DUNSADRAFT_16484</name>
</gene>
<comment type="caution">
    <text evidence="7">The sequence shown here is derived from an EMBL/GenBank/DDBJ whole genome shotgun (WGS) entry which is preliminary data.</text>
</comment>
<dbReference type="PRINTS" id="PR00019">
    <property type="entry name" value="LEURICHRPT"/>
</dbReference>
<keyword evidence="3" id="KW-0677">Repeat</keyword>
<dbReference type="SUPFAM" id="SSF52058">
    <property type="entry name" value="L domain-like"/>
    <property type="match status" value="1"/>
</dbReference>
<dbReference type="InterPro" id="IPR050216">
    <property type="entry name" value="LRR_domain-containing"/>
</dbReference>
<dbReference type="PROSITE" id="PS50011">
    <property type="entry name" value="PROTEIN_KINASE_DOM"/>
    <property type="match status" value="1"/>
</dbReference>
<name>A0ABQ7G3N3_DUNSA</name>
<evidence type="ECO:0000259" key="6">
    <source>
        <dbReference type="PROSITE" id="PS50011"/>
    </source>
</evidence>
<dbReference type="Proteomes" id="UP000815325">
    <property type="component" value="Unassembled WGS sequence"/>
</dbReference>
<dbReference type="InterPro" id="IPR032675">
    <property type="entry name" value="LRR_dom_sf"/>
</dbReference>
<dbReference type="PANTHER" id="PTHR48051:SF54">
    <property type="entry name" value="LEUCINE-RICH REPEAT-CONTAINING PROTEIN"/>
    <property type="match status" value="1"/>
</dbReference>
<keyword evidence="5" id="KW-0067">ATP-binding</keyword>
<dbReference type="InterPro" id="IPR003591">
    <property type="entry name" value="Leu-rich_rpt_typical-subtyp"/>
</dbReference>
<comment type="subcellular location">
    <subcellularLocation>
        <location evidence="1">Cytoplasm</location>
        <location evidence="1">Cytoskeleton</location>
        <location evidence="1">Cilium axoneme</location>
    </subcellularLocation>
</comment>
<feature type="binding site" evidence="5">
    <location>
        <position position="391"/>
    </location>
    <ligand>
        <name>ATP</name>
        <dbReference type="ChEBI" id="CHEBI:30616"/>
    </ligand>
</feature>
<evidence type="ECO:0000256" key="1">
    <source>
        <dbReference type="ARBA" id="ARBA00004430"/>
    </source>
</evidence>
<dbReference type="Pfam" id="PF23598">
    <property type="entry name" value="LRR_14"/>
    <property type="match status" value="1"/>
</dbReference>
<dbReference type="PROSITE" id="PS51450">
    <property type="entry name" value="LRR"/>
    <property type="match status" value="2"/>
</dbReference>
<dbReference type="PANTHER" id="PTHR48051">
    <property type="match status" value="1"/>
</dbReference>
<dbReference type="SMART" id="SM00369">
    <property type="entry name" value="LRR_TYP"/>
    <property type="match status" value="6"/>
</dbReference>
<evidence type="ECO:0000256" key="3">
    <source>
        <dbReference type="ARBA" id="ARBA00022737"/>
    </source>
</evidence>
<proteinExistence type="inferred from homology"/>
<dbReference type="SMART" id="SM00364">
    <property type="entry name" value="LRR_BAC"/>
    <property type="match status" value="5"/>
</dbReference>
<organism evidence="7 8">
    <name type="scientific">Dunaliella salina</name>
    <name type="common">Green alga</name>
    <name type="synonym">Protococcus salinus</name>
    <dbReference type="NCBI Taxonomy" id="3046"/>
    <lineage>
        <taxon>Eukaryota</taxon>
        <taxon>Viridiplantae</taxon>
        <taxon>Chlorophyta</taxon>
        <taxon>core chlorophytes</taxon>
        <taxon>Chlorophyceae</taxon>
        <taxon>CS clade</taxon>
        <taxon>Chlamydomonadales</taxon>
        <taxon>Dunaliellaceae</taxon>
        <taxon>Dunaliella</taxon>
    </lineage>
</organism>
<evidence type="ECO:0000256" key="2">
    <source>
        <dbReference type="ARBA" id="ARBA00022614"/>
    </source>
</evidence>
<sequence length="597" mass="65551">MFKSHHGQVVVSVVGAILTVTVVSSVCRRSFRLGRRNRKQRQHNSQLQCAVQHGRCTDVQTFQWLTSSADIAAAYAPQMTSIQLVNTPENASIGCLHPLVCTFMELRQLSLVGTRLVHIPYSLPALQKLEELQLSRNTIVCVPGEIGAMTSLRSLDLSHNQIQTLPSSLCKLTNLTALNLMGNKLSKLPDDIGNLHNLRILGLKSNMLVTLPQSFTRLSSLVELFITDNQLTSLPEGFGALTSLVKLQASFNCFSHLPIDLLHAPNLELMRVAVCHLSQLPDQLMHLPTHLIHDEEVSGDTGSLVRSNGNQEEGHLDSAEDPVVFPKLAWFSLGGNPACAPLPKPRPGLLHFSASDLTMGEKLGDGASGEVSRASLHKGDAESGQQAVAVKTFRSDISPDGRTQEEVAIACALDHPNLTRVIGIVPGPAQIPPAEQPLLVMDIISGQPMAAKPTSKHLLRCRWAEGERFEASLLLQIAKDLAAALGYLHSLHICHGDVYAHNVLLDRQQGKATLCDFGAAFAYRSEDWFWERMEVRAYGLLLHDMVERMQSPPSQCALGVQRLQQLVQACMEAPPWLRLNFKSIGFELEELRQSLLC</sequence>
<dbReference type="Gene3D" id="3.80.10.10">
    <property type="entry name" value="Ribonuclease Inhibitor"/>
    <property type="match status" value="1"/>
</dbReference>
<accession>A0ABQ7G3N3</accession>
<dbReference type="InterPro" id="IPR000719">
    <property type="entry name" value="Prot_kinase_dom"/>
</dbReference>
<keyword evidence="5" id="KW-0547">Nucleotide-binding</keyword>
<keyword evidence="8" id="KW-1185">Reference proteome</keyword>
<dbReference type="Pfam" id="PF13855">
    <property type="entry name" value="LRR_8"/>
    <property type="match status" value="1"/>
</dbReference>
<dbReference type="EMBL" id="MU070196">
    <property type="protein sequence ID" value="KAF5829159.1"/>
    <property type="molecule type" value="Genomic_DNA"/>
</dbReference>
<dbReference type="InterPro" id="IPR017441">
    <property type="entry name" value="Protein_kinase_ATP_BS"/>
</dbReference>
<dbReference type="Pfam" id="PF07714">
    <property type="entry name" value="PK_Tyr_Ser-Thr"/>
    <property type="match status" value="1"/>
</dbReference>
<keyword evidence="2" id="KW-0433">Leucine-rich repeat</keyword>
<dbReference type="InterPro" id="IPR001245">
    <property type="entry name" value="Ser-Thr/Tyr_kinase_cat_dom"/>
</dbReference>
<reference evidence="7" key="1">
    <citation type="submission" date="2017-08" db="EMBL/GenBank/DDBJ databases">
        <authorList>
            <person name="Polle J.E."/>
            <person name="Barry K."/>
            <person name="Cushman J."/>
            <person name="Schmutz J."/>
            <person name="Tran D."/>
            <person name="Hathwaick L.T."/>
            <person name="Yim W.C."/>
            <person name="Jenkins J."/>
            <person name="Mckie-Krisberg Z.M."/>
            <person name="Prochnik S."/>
            <person name="Lindquist E."/>
            <person name="Dockter R.B."/>
            <person name="Adam C."/>
            <person name="Molina H."/>
            <person name="Bunkerborg J."/>
            <person name="Jin E."/>
            <person name="Buchheim M."/>
            <person name="Magnuson J."/>
        </authorList>
    </citation>
    <scope>NUCLEOTIDE SEQUENCE</scope>
    <source>
        <strain evidence="7">CCAP 19/18</strain>
    </source>
</reference>